<proteinExistence type="predicted"/>
<dbReference type="PROSITE" id="PS50012">
    <property type="entry name" value="RCC1_3"/>
    <property type="match status" value="1"/>
</dbReference>
<dbReference type="Gene3D" id="3.30.710.10">
    <property type="entry name" value="Potassium Channel Kv1.1, Chain A"/>
    <property type="match status" value="2"/>
</dbReference>
<gene>
    <name evidence="3" type="ORF">M0813_16176</name>
</gene>
<dbReference type="EMBL" id="JAOAOG010000081">
    <property type="protein sequence ID" value="KAJ6250319.1"/>
    <property type="molecule type" value="Genomic_DNA"/>
</dbReference>
<dbReference type="CDD" id="cd18186">
    <property type="entry name" value="BTB_POZ_ZBTB_KLHL-like"/>
    <property type="match status" value="1"/>
</dbReference>
<dbReference type="InterPro" id="IPR000408">
    <property type="entry name" value="Reg_chr_condens"/>
</dbReference>
<name>A0ABQ8Z0V5_9EUKA</name>
<accession>A0ABQ8Z0V5</accession>
<dbReference type="InterPro" id="IPR051553">
    <property type="entry name" value="Ran_GTPase-activating"/>
</dbReference>
<dbReference type="PROSITE" id="PS50097">
    <property type="entry name" value="BTB"/>
    <property type="match status" value="1"/>
</dbReference>
<comment type="caution">
    <text evidence="3">The sequence shown here is derived from an EMBL/GenBank/DDBJ whole genome shotgun (WGS) entry which is preliminary data.</text>
</comment>
<feature type="repeat" description="RCC1" evidence="1">
    <location>
        <begin position="208"/>
        <end position="260"/>
    </location>
</feature>
<keyword evidence="4" id="KW-1185">Reference proteome</keyword>
<dbReference type="PANTHER" id="PTHR45982:SF1">
    <property type="entry name" value="REGULATOR OF CHROMOSOME CONDENSATION"/>
    <property type="match status" value="1"/>
</dbReference>
<dbReference type="SUPFAM" id="SSF54695">
    <property type="entry name" value="POZ domain"/>
    <property type="match status" value="1"/>
</dbReference>
<dbReference type="PANTHER" id="PTHR45982">
    <property type="entry name" value="REGULATOR OF CHROMOSOME CONDENSATION"/>
    <property type="match status" value="1"/>
</dbReference>
<evidence type="ECO:0000313" key="3">
    <source>
        <dbReference type="EMBL" id="KAJ6250319.1"/>
    </source>
</evidence>
<protein>
    <submittedName>
        <fullName evidence="3">E3 ubiquitin-protein ligase</fullName>
    </submittedName>
</protein>
<reference evidence="3" key="1">
    <citation type="submission" date="2022-08" db="EMBL/GenBank/DDBJ databases">
        <title>Novel sulfate-reducing endosymbionts in the free-living metamonad Anaeramoeba.</title>
        <authorList>
            <person name="Jerlstrom-Hultqvist J."/>
            <person name="Cepicka I."/>
            <person name="Gallot-Lavallee L."/>
            <person name="Salas-Leiva D."/>
            <person name="Curtis B.A."/>
            <person name="Zahonova K."/>
            <person name="Pipaliya S."/>
            <person name="Dacks J."/>
            <person name="Roger A.J."/>
        </authorList>
    </citation>
    <scope>NUCLEOTIDE SEQUENCE</scope>
    <source>
        <strain evidence="3">Schooner1</strain>
    </source>
</reference>
<dbReference type="InterPro" id="IPR011333">
    <property type="entry name" value="SKP1/BTB/POZ_sf"/>
</dbReference>
<dbReference type="Pfam" id="PF00651">
    <property type="entry name" value="BTB"/>
    <property type="match status" value="1"/>
</dbReference>
<evidence type="ECO:0000259" key="2">
    <source>
        <dbReference type="PROSITE" id="PS50097"/>
    </source>
</evidence>
<evidence type="ECO:0000313" key="4">
    <source>
        <dbReference type="Proteomes" id="UP001150062"/>
    </source>
</evidence>
<sequence length="606" mass="69942">MSKSSSLYLTGQKDFKFLTQEKNNNLPKWTESKLKKTQTIKKLVCGNQHHFLVWKKPNKLEFYQKDKKKRKYQLPKNETIKDIASSSYTYLILTESGKVWSLANGNDFKKFIPLVDHHQSTFEKIRYVTFFEEKKLFVNSVVMGFSSGYYLCNGDQLYALGPNFHGSFVLGQNGCGQEPMPVFVQDKVTKIFAGKNAFSFFFITSQPDLLYACGQNNYGELGTGSINDHQSSPTAVKNFKGSEILTVSLGYYRSILITNEGQTFGCGKKIKNGRGVSESIFTLIPQLKEKKAVQLSTGFSRTLVLTDQNELYGWGFLDGCYPTDECKKNDQLPTKISLPGFFTNYLESKDMIRIASGSSVSFLYLDFKNTLSQDLRILFESKKFYDCEIGTMGNQIPVHKALVECRTKLPIDQIQNKLFVEKSINKEQTLNLLKWIYYDEISDLEKLEQTFNLLELTFPPSVDNTLEKDIAQLYQDDDSKDFKILVKIEENDNQEEENEEEKEENYEEIPVHKFILLARSGLFRAMFDYVNEKENTNKVQDYTNKSIESLEILIKYLYTNSIEMTTNQDPELIVDELSDAVEYYQLNNQCNFESELLKIKKQFELN</sequence>
<dbReference type="Pfam" id="PF00415">
    <property type="entry name" value="RCC1"/>
    <property type="match status" value="1"/>
</dbReference>
<dbReference type="Proteomes" id="UP001150062">
    <property type="component" value="Unassembled WGS sequence"/>
</dbReference>
<dbReference type="InterPro" id="IPR000210">
    <property type="entry name" value="BTB/POZ_dom"/>
</dbReference>
<dbReference type="Gene3D" id="2.130.10.30">
    <property type="entry name" value="Regulator of chromosome condensation 1/beta-lactamase-inhibitor protein II"/>
    <property type="match status" value="1"/>
</dbReference>
<organism evidence="3 4">
    <name type="scientific">Anaeramoeba flamelloides</name>
    <dbReference type="NCBI Taxonomy" id="1746091"/>
    <lineage>
        <taxon>Eukaryota</taxon>
        <taxon>Metamonada</taxon>
        <taxon>Anaeramoebidae</taxon>
        <taxon>Anaeramoeba</taxon>
    </lineage>
</organism>
<evidence type="ECO:0000256" key="1">
    <source>
        <dbReference type="PROSITE-ProRule" id="PRU00235"/>
    </source>
</evidence>
<dbReference type="SUPFAM" id="SSF50985">
    <property type="entry name" value="RCC1/BLIP-II"/>
    <property type="match status" value="1"/>
</dbReference>
<dbReference type="InterPro" id="IPR009091">
    <property type="entry name" value="RCC1/BLIP-II"/>
</dbReference>
<feature type="domain" description="BTB" evidence="2">
    <location>
        <begin position="480"/>
        <end position="566"/>
    </location>
</feature>